<dbReference type="EMBL" id="CAIX01000881">
    <property type="protein sequence ID" value="CCI50628.1"/>
    <property type="molecule type" value="Genomic_DNA"/>
</dbReference>
<dbReference type="InterPro" id="IPR018800">
    <property type="entry name" value="PRCC"/>
</dbReference>
<gene>
    <name evidence="2" type="ORF">BN9_126280</name>
</gene>
<dbReference type="PANTHER" id="PTHR13621:SF2">
    <property type="entry name" value="PROLINE-RICH PROTEIN PRCC"/>
    <property type="match status" value="1"/>
</dbReference>
<proteinExistence type="predicted"/>
<sequence length="262" mass="29358">MSLLAPEYTCSSSDEEGNDTETGNPKKCSKLAKAKKRTLYLPPTIQRLLETGMDASSDEDDNGYDSKVPARKSVEDSEASALNFLPKPVHSYESALLPDQVLCVDDEDRVQAHKEDSASIRTVQQPYVRKYSDERIVGDAANDRKRARLKERALERALEKGQFDALSSDLPIKEVQGPDGDSWKPTTEMIEAIKKEEVNVAASFWNSRVGGKVSSMKPTRLQRQKHQLNQLAFDARAREEDLLNKKGLAIKTRAETQAKYGW</sequence>
<evidence type="ECO:0000313" key="2">
    <source>
        <dbReference type="EMBL" id="CCI50628.1"/>
    </source>
</evidence>
<protein>
    <submittedName>
        <fullName evidence="2">Uncharacterized protein</fullName>
    </submittedName>
</protein>
<dbReference type="AlphaFoldDB" id="A0A024GUZ9"/>
<feature type="region of interest" description="Disordered" evidence="1">
    <location>
        <begin position="49"/>
        <end position="79"/>
    </location>
</feature>
<comment type="caution">
    <text evidence="2">The sequence shown here is derived from an EMBL/GenBank/DDBJ whole genome shotgun (WGS) entry which is preliminary data.</text>
</comment>
<dbReference type="Proteomes" id="UP000053237">
    <property type="component" value="Unassembled WGS sequence"/>
</dbReference>
<accession>A0A024GUZ9</accession>
<dbReference type="PANTHER" id="PTHR13621">
    <property type="entry name" value="PROLINE-RICH PROTEIN PRCC"/>
    <property type="match status" value="1"/>
</dbReference>
<evidence type="ECO:0000256" key="1">
    <source>
        <dbReference type="SAM" id="MobiDB-lite"/>
    </source>
</evidence>
<name>A0A024GUZ9_9STRA</name>
<dbReference type="GO" id="GO:0005634">
    <property type="term" value="C:nucleus"/>
    <property type="evidence" value="ECO:0007669"/>
    <property type="project" value="TreeGrafter"/>
</dbReference>
<organism evidence="2 3">
    <name type="scientific">Albugo candida</name>
    <dbReference type="NCBI Taxonomy" id="65357"/>
    <lineage>
        <taxon>Eukaryota</taxon>
        <taxon>Sar</taxon>
        <taxon>Stramenopiles</taxon>
        <taxon>Oomycota</taxon>
        <taxon>Peronosporomycetes</taxon>
        <taxon>Albuginales</taxon>
        <taxon>Albuginaceae</taxon>
        <taxon>Albugo</taxon>
    </lineage>
</organism>
<evidence type="ECO:0000313" key="3">
    <source>
        <dbReference type="Proteomes" id="UP000053237"/>
    </source>
</evidence>
<dbReference type="OrthoDB" id="206969at2759"/>
<dbReference type="Pfam" id="PF10253">
    <property type="entry name" value="PRCC"/>
    <property type="match status" value="1"/>
</dbReference>
<dbReference type="STRING" id="65357.A0A024GUZ9"/>
<reference evidence="2 3" key="1">
    <citation type="submission" date="2012-05" db="EMBL/GenBank/DDBJ databases">
        <title>Recombination and specialization in a pathogen metapopulation.</title>
        <authorList>
            <person name="Gardiner A."/>
            <person name="Kemen E."/>
            <person name="Schultz-Larsen T."/>
            <person name="MacLean D."/>
            <person name="Van Oosterhout C."/>
            <person name="Jones J.D.G."/>
        </authorList>
    </citation>
    <scope>NUCLEOTIDE SEQUENCE [LARGE SCALE GENOMIC DNA]</scope>
    <source>
        <strain evidence="2 3">Ac Nc2</strain>
    </source>
</reference>
<dbReference type="InParanoid" id="A0A024GUZ9"/>
<feature type="region of interest" description="Disordered" evidence="1">
    <location>
        <begin position="1"/>
        <end position="28"/>
    </location>
</feature>
<keyword evidence="3" id="KW-1185">Reference proteome</keyword>